<keyword evidence="3 6" id="KW-1133">Transmembrane helix</keyword>
<feature type="chain" id="PRO_5034074471" description="Transmembrane protein" evidence="7">
    <location>
        <begin position="25"/>
        <end position="337"/>
    </location>
</feature>
<reference evidence="8" key="1">
    <citation type="submission" date="2021-01" db="EMBL/GenBank/DDBJ databases">
        <authorList>
            <person name="Kaushik A."/>
        </authorList>
    </citation>
    <scope>NUCLEOTIDE SEQUENCE</scope>
    <source>
        <strain evidence="8">AG1-1C</strain>
    </source>
</reference>
<name>A0A8H2XJB0_9AGAM</name>
<evidence type="ECO:0000256" key="3">
    <source>
        <dbReference type="ARBA" id="ARBA00022989"/>
    </source>
</evidence>
<keyword evidence="7" id="KW-0732">Signal</keyword>
<proteinExistence type="predicted"/>
<comment type="subcellular location">
    <subcellularLocation>
        <location evidence="1">Membrane</location>
        <topology evidence="1">Single-pass membrane protein</topology>
    </subcellularLocation>
</comment>
<accession>A0A8H2XJB0</accession>
<dbReference type="InterPro" id="IPR051694">
    <property type="entry name" value="Immunoregulatory_rcpt-like"/>
</dbReference>
<keyword evidence="2 6" id="KW-0812">Transmembrane</keyword>
<feature type="region of interest" description="Disordered" evidence="5">
    <location>
        <begin position="156"/>
        <end position="193"/>
    </location>
</feature>
<dbReference type="GO" id="GO:0071944">
    <property type="term" value="C:cell periphery"/>
    <property type="evidence" value="ECO:0007669"/>
    <property type="project" value="UniProtKB-ARBA"/>
</dbReference>
<evidence type="ECO:0000256" key="2">
    <source>
        <dbReference type="ARBA" id="ARBA00022692"/>
    </source>
</evidence>
<dbReference type="Proteomes" id="UP000663846">
    <property type="component" value="Unassembled WGS sequence"/>
</dbReference>
<evidence type="ECO:0000256" key="6">
    <source>
        <dbReference type="SAM" id="Phobius"/>
    </source>
</evidence>
<dbReference type="GO" id="GO:0016020">
    <property type="term" value="C:membrane"/>
    <property type="evidence" value="ECO:0007669"/>
    <property type="project" value="UniProtKB-SubCell"/>
</dbReference>
<dbReference type="Gene3D" id="1.20.5.510">
    <property type="entry name" value="Single helix bin"/>
    <property type="match status" value="1"/>
</dbReference>
<dbReference type="PANTHER" id="PTHR15549:SF27">
    <property type="entry name" value="CHITIN-BINDING TYPE-1 DOMAIN-CONTAINING PROTEIN"/>
    <property type="match status" value="1"/>
</dbReference>
<evidence type="ECO:0000256" key="4">
    <source>
        <dbReference type="ARBA" id="ARBA00023136"/>
    </source>
</evidence>
<comment type="caution">
    <text evidence="8">The sequence shown here is derived from an EMBL/GenBank/DDBJ whole genome shotgun (WGS) entry which is preliminary data.</text>
</comment>
<evidence type="ECO:0008006" key="10">
    <source>
        <dbReference type="Google" id="ProtNLM"/>
    </source>
</evidence>
<protein>
    <recommendedName>
        <fullName evidence="10">Transmembrane protein</fullName>
    </recommendedName>
</protein>
<feature type="transmembrane region" description="Helical" evidence="6">
    <location>
        <begin position="195"/>
        <end position="220"/>
    </location>
</feature>
<dbReference type="PANTHER" id="PTHR15549">
    <property type="entry name" value="PAIRED IMMUNOGLOBULIN-LIKE TYPE 2 RECEPTOR"/>
    <property type="match status" value="1"/>
</dbReference>
<evidence type="ECO:0000256" key="7">
    <source>
        <dbReference type="SAM" id="SignalP"/>
    </source>
</evidence>
<gene>
    <name evidence="8" type="ORF">RDB_LOCUS96303</name>
</gene>
<feature type="compositionally biased region" description="Low complexity" evidence="5">
    <location>
        <begin position="175"/>
        <end position="193"/>
    </location>
</feature>
<evidence type="ECO:0000313" key="9">
    <source>
        <dbReference type="Proteomes" id="UP000663846"/>
    </source>
</evidence>
<organism evidence="8 9">
    <name type="scientific">Rhizoctonia solani</name>
    <dbReference type="NCBI Taxonomy" id="456999"/>
    <lineage>
        <taxon>Eukaryota</taxon>
        <taxon>Fungi</taxon>
        <taxon>Dikarya</taxon>
        <taxon>Basidiomycota</taxon>
        <taxon>Agaricomycotina</taxon>
        <taxon>Agaricomycetes</taxon>
        <taxon>Cantharellales</taxon>
        <taxon>Ceratobasidiaceae</taxon>
        <taxon>Rhizoctonia</taxon>
    </lineage>
</organism>
<sequence>MFFGEASLALGVLFAVANVQVTSAQVTSNVTTCVSEYQWTINTLNQTPCLQSGFLSAQCNGGSWNVNGFPGGAPYKAPQGSGANICRCNSVVWNLLQACSLCQGGRTASWGNWVSNCSTNDINVGRYPLQLPPSVAIPSWAYLDFTSPGTFQVDQARQAATAATATESVSAQPQSTTPTSTSTPTSTPDGSSSNAGAIAGGVVGGVLGVVLLVVLAWFILRKRKTAELDPQPVKESYPGDGYAGQYEQGAGYVVQPYGAGQYTPVPTSQGEGYKAGAVMHEQPYTPSNYKPYDPSDPATFPPPVPFTGTTPQPSNLGHGVSEHQQARPEQYKYIPEV</sequence>
<evidence type="ECO:0000313" key="8">
    <source>
        <dbReference type="EMBL" id="CAE6425435.1"/>
    </source>
</evidence>
<feature type="region of interest" description="Disordered" evidence="5">
    <location>
        <begin position="284"/>
        <end position="337"/>
    </location>
</feature>
<feature type="compositionally biased region" description="Basic and acidic residues" evidence="5">
    <location>
        <begin position="320"/>
        <end position="330"/>
    </location>
</feature>
<keyword evidence="4 6" id="KW-0472">Membrane</keyword>
<feature type="signal peptide" evidence="7">
    <location>
        <begin position="1"/>
        <end position="24"/>
    </location>
</feature>
<dbReference type="EMBL" id="CAJMWS010000324">
    <property type="protein sequence ID" value="CAE6425435.1"/>
    <property type="molecule type" value="Genomic_DNA"/>
</dbReference>
<dbReference type="AlphaFoldDB" id="A0A8H2XJB0"/>
<evidence type="ECO:0000256" key="1">
    <source>
        <dbReference type="ARBA" id="ARBA00004167"/>
    </source>
</evidence>
<evidence type="ECO:0000256" key="5">
    <source>
        <dbReference type="SAM" id="MobiDB-lite"/>
    </source>
</evidence>